<protein>
    <submittedName>
        <fullName evidence="2">Thiol-disulfide oxidoreductase DCC</fullName>
    </submittedName>
</protein>
<keyword evidence="1" id="KW-0472">Membrane</keyword>
<evidence type="ECO:0000313" key="2">
    <source>
        <dbReference type="EMBL" id="EPD14231.1"/>
    </source>
</evidence>
<keyword evidence="3" id="KW-1185">Reference proteome</keyword>
<keyword evidence="1" id="KW-0812">Transmembrane</keyword>
<proteinExistence type="predicted"/>
<sequence length="127" mass="14458">MTKASIAGHAQITVFYDQSCPSCVKDRALFERLAGQRSALFSWFDITSQDQALRQRGIDPFKALRELHIEDTHGVIHSEMDAYSIMMKQVPLLMPLGVLICLPGIKPVLSYFYRRTVDRRLACEGRL</sequence>
<evidence type="ECO:0000256" key="1">
    <source>
        <dbReference type="SAM" id="Phobius"/>
    </source>
</evidence>
<dbReference type="Proteomes" id="UP000015462">
    <property type="component" value="Unassembled WGS sequence"/>
</dbReference>
<reference evidence="2 3" key="1">
    <citation type="journal article" date="2013" name="Genome Announc.">
        <title>Genome Sequence of the Pyrene- and Fluoranthene-Degrading Bacterium Cycloclasticus sp. Strain PY97M.</title>
        <authorList>
            <person name="Cui Z."/>
            <person name="Xu G."/>
            <person name="Li Q."/>
            <person name="Gao W."/>
            <person name="Zheng L."/>
        </authorList>
    </citation>
    <scope>NUCLEOTIDE SEQUENCE [LARGE SCALE GENOMIC DNA]</scope>
    <source>
        <strain evidence="2 3">PY97M</strain>
    </source>
</reference>
<keyword evidence="1" id="KW-1133">Transmembrane helix</keyword>
<dbReference type="InterPro" id="IPR007263">
    <property type="entry name" value="DCC1-like"/>
</dbReference>
<dbReference type="RefSeq" id="WP_016389769.1">
    <property type="nucleotide sequence ID" value="NZ_KE646805.1"/>
</dbReference>
<name>A0AB33Z5I5_9GAMM</name>
<organism evidence="2 3">
    <name type="scientific">Cycloclasticus pugetii</name>
    <dbReference type="NCBI Taxonomy" id="34068"/>
    <lineage>
        <taxon>Bacteria</taxon>
        <taxon>Pseudomonadati</taxon>
        <taxon>Pseudomonadota</taxon>
        <taxon>Gammaproteobacteria</taxon>
        <taxon>Thiotrichales</taxon>
        <taxon>Piscirickettsiaceae</taxon>
        <taxon>Cycloclasticus</taxon>
    </lineage>
</organism>
<dbReference type="SUPFAM" id="SSF52833">
    <property type="entry name" value="Thioredoxin-like"/>
    <property type="match status" value="1"/>
</dbReference>
<dbReference type="InterPro" id="IPR036249">
    <property type="entry name" value="Thioredoxin-like_sf"/>
</dbReference>
<gene>
    <name evidence="2" type="ORF">L196_02000</name>
</gene>
<comment type="caution">
    <text evidence="2">The sequence shown here is derived from an EMBL/GenBank/DDBJ whole genome shotgun (WGS) entry which is preliminary data.</text>
</comment>
<dbReference type="EMBL" id="ASHL01000001">
    <property type="protein sequence ID" value="EPD14231.1"/>
    <property type="molecule type" value="Genomic_DNA"/>
</dbReference>
<dbReference type="Pfam" id="PF04134">
    <property type="entry name" value="DCC1-like"/>
    <property type="match status" value="1"/>
</dbReference>
<dbReference type="AlphaFoldDB" id="A0AB33Z5I5"/>
<feature type="transmembrane region" description="Helical" evidence="1">
    <location>
        <begin position="92"/>
        <end position="113"/>
    </location>
</feature>
<evidence type="ECO:0000313" key="3">
    <source>
        <dbReference type="Proteomes" id="UP000015462"/>
    </source>
</evidence>
<accession>A0AB33Z5I5</accession>
<dbReference type="GO" id="GO:0015035">
    <property type="term" value="F:protein-disulfide reductase activity"/>
    <property type="evidence" value="ECO:0007669"/>
    <property type="project" value="InterPro"/>
</dbReference>